<sequence>MVPRLQLDLLFQNPSQFRISSVRIPSLSPPPAMPKDDASPSTDVSVSPTTLCGPRRRLLQTLALVLLLLGALSMVARIVDLSAATSSFRTGDTSQSELSVRGPIRHNDYQQQAAVSANNSSIAAQITETNTPTATIATPPVTQPTVEQLEKQEQLKSLVVQHTKAPHDYSSVETKNQCYAQRDVGVIAAVQQAARNFCADGGWDSVKQAPVSPEKATKVTTFRVAGGIRSATFQNLMLDLVGVGIHAPIKNMGEDGGSHDPRFNFNNRLINCACDELANHFWKLPGDKERKAEQIWQPSLMALPEEGIPMSTICSPRTPENTKRSAWDFVKNPLQAPDKNETVVFEDPVVLIARRDDHNPFFQISYALNSWIMLQALGWDVTKTRVIHLDGGYPSPIDALHQGLLAPNHDIIDGATLIGKRVHFRGDVMVAPFELSGPMMQHLDNEEPCFESELMKTFRAQSLLTLNVTPAMERELGLTTIRPMIVTVITRRPYGGRKLQRMWVNEDEVMANMRIEYKGLDVEFRSIDYVNLTLFEQMKTTIESDMVISMHGAGLVNVIWARPMTTVVEIFPKERFRWGYRNLCQFVGCDWHEFRGGQDLGEGGTPNSKNKRIPYDEWMSFFHPLFRQSYGAFEERQTVLRGQAS</sequence>
<protein>
    <recommendedName>
        <fullName evidence="5">Glycosyltransferase 61 catalytic domain-containing protein</fullName>
    </recommendedName>
</protein>
<proteinExistence type="predicted"/>
<dbReference type="PANTHER" id="PTHR20961">
    <property type="entry name" value="GLYCOSYLTRANSFERASE"/>
    <property type="match status" value="1"/>
</dbReference>
<evidence type="ECO:0000313" key="8">
    <source>
        <dbReference type="Proteomes" id="UP000602510"/>
    </source>
</evidence>
<keyword evidence="8" id="KW-1185">Reference proteome</keyword>
<gene>
    <name evidence="6" type="ORF">GN244_ATG12987</name>
    <name evidence="7" type="ORF">GN958_ATG06251</name>
</gene>
<keyword evidence="1" id="KW-0328">Glycosyltransferase</keyword>
<dbReference type="Proteomes" id="UP000704712">
    <property type="component" value="Unassembled WGS sequence"/>
</dbReference>
<dbReference type="GO" id="GO:0016757">
    <property type="term" value="F:glycosyltransferase activity"/>
    <property type="evidence" value="ECO:0007669"/>
    <property type="project" value="UniProtKB-KW"/>
</dbReference>
<evidence type="ECO:0000256" key="1">
    <source>
        <dbReference type="ARBA" id="ARBA00022676"/>
    </source>
</evidence>
<reference evidence="6" key="1">
    <citation type="submission" date="2020-04" db="EMBL/GenBank/DDBJ databases">
        <title>Hybrid Assembly of Korean Phytophthora infestans isolates.</title>
        <authorList>
            <person name="Prokchorchik M."/>
            <person name="Lee Y."/>
            <person name="Seo J."/>
            <person name="Cho J.-H."/>
            <person name="Park Y.-E."/>
            <person name="Jang D.-C."/>
            <person name="Im J.-S."/>
            <person name="Choi J.-G."/>
            <person name="Park H.-J."/>
            <person name="Lee G.-B."/>
            <person name="Lee Y.-G."/>
            <person name="Hong S.-Y."/>
            <person name="Cho K."/>
            <person name="Sohn K.H."/>
        </authorList>
    </citation>
    <scope>NUCLEOTIDE SEQUENCE</scope>
    <source>
        <strain evidence="6">KR_1_A1</strain>
        <strain evidence="7">KR_2_A2</strain>
    </source>
</reference>
<dbReference type="InterPro" id="IPR007657">
    <property type="entry name" value="Glycosyltransferase_61"/>
</dbReference>
<evidence type="ECO:0000256" key="2">
    <source>
        <dbReference type="ARBA" id="ARBA00022679"/>
    </source>
</evidence>
<dbReference type="PANTHER" id="PTHR20961:SF124">
    <property type="entry name" value="GLYCOSYLTRANSFERASE"/>
    <property type="match status" value="1"/>
</dbReference>
<evidence type="ECO:0000313" key="6">
    <source>
        <dbReference type="EMBL" id="KAF4035026.1"/>
    </source>
</evidence>
<feature type="region of interest" description="Disordered" evidence="4">
    <location>
        <begin position="22"/>
        <end position="48"/>
    </location>
</feature>
<keyword evidence="3" id="KW-0325">Glycoprotein</keyword>
<dbReference type="AlphaFoldDB" id="A0A833S723"/>
<feature type="domain" description="Glycosyltransferase 61 catalytic" evidence="5">
    <location>
        <begin position="461"/>
        <end position="568"/>
    </location>
</feature>
<dbReference type="Pfam" id="PF04577">
    <property type="entry name" value="Glyco_transf_61"/>
    <property type="match status" value="1"/>
</dbReference>
<keyword evidence="2" id="KW-0808">Transferase</keyword>
<dbReference type="EMBL" id="JAACNO010000847">
    <property type="protein sequence ID" value="KAF4144557.1"/>
    <property type="molecule type" value="Genomic_DNA"/>
</dbReference>
<evidence type="ECO:0000259" key="5">
    <source>
        <dbReference type="Pfam" id="PF04577"/>
    </source>
</evidence>
<accession>A0A833S723</accession>
<comment type="caution">
    <text evidence="6">The sequence shown here is derived from an EMBL/GenBank/DDBJ whole genome shotgun (WGS) entry which is preliminary data.</text>
</comment>
<organism evidence="6 8">
    <name type="scientific">Phytophthora infestans</name>
    <name type="common">Potato late blight agent</name>
    <name type="synonym">Botrytis infestans</name>
    <dbReference type="NCBI Taxonomy" id="4787"/>
    <lineage>
        <taxon>Eukaryota</taxon>
        <taxon>Sar</taxon>
        <taxon>Stramenopiles</taxon>
        <taxon>Oomycota</taxon>
        <taxon>Peronosporomycetes</taxon>
        <taxon>Peronosporales</taxon>
        <taxon>Peronosporaceae</taxon>
        <taxon>Phytophthora</taxon>
    </lineage>
</organism>
<evidence type="ECO:0000313" key="7">
    <source>
        <dbReference type="EMBL" id="KAF4144557.1"/>
    </source>
</evidence>
<name>A0A833S723_PHYIN</name>
<evidence type="ECO:0000256" key="4">
    <source>
        <dbReference type="SAM" id="MobiDB-lite"/>
    </source>
</evidence>
<dbReference type="EMBL" id="WSZM01000332">
    <property type="protein sequence ID" value="KAF4035026.1"/>
    <property type="molecule type" value="Genomic_DNA"/>
</dbReference>
<dbReference type="InterPro" id="IPR049625">
    <property type="entry name" value="Glyco_transf_61_cat"/>
</dbReference>
<feature type="compositionally biased region" description="Low complexity" evidence="4">
    <location>
        <begin position="39"/>
        <end position="48"/>
    </location>
</feature>
<evidence type="ECO:0000256" key="3">
    <source>
        <dbReference type="ARBA" id="ARBA00023180"/>
    </source>
</evidence>
<dbReference type="Proteomes" id="UP000602510">
    <property type="component" value="Unassembled WGS sequence"/>
</dbReference>